<dbReference type="InterPro" id="IPR013087">
    <property type="entry name" value="Znf_C2H2_type"/>
</dbReference>
<feature type="compositionally biased region" description="Basic residues" evidence="1">
    <location>
        <begin position="135"/>
        <end position="151"/>
    </location>
</feature>
<evidence type="ECO:0000256" key="1">
    <source>
        <dbReference type="SAM" id="MobiDB-lite"/>
    </source>
</evidence>
<dbReference type="AlphaFoldDB" id="A0A9W4D194"/>
<sequence>MNCTTDIKTLLAIGTKSFSMPPSHPNNGTASNQLLSGQLNSQFVHHEAQRSTESPYPISCTDIDQLAHNITLNPQEQELSNSKALSSYKKQEVYPWNQTRLPFVAKQVGDSRISPEQGHPENIKSQKPRPLNSKKSSRKRKKKLFRSKKPKINNPEKSLDFYLKLDQVPTGKEDKFQEYDSVAKPISDLTTKSTMFTWQEDNEASESQPPVTKKPKSSISGEKISTYLSQSPEKLTHYESPGSASDSEDPLSSLFPSKYFSSISTLVFKLPKPCFSAQTTLSTACSSLSLRKTNRIVESSINSLDESEHLDELSRPESFILTDSRSSAPESYHRAFERSEKMTKLRSCSPSVNGNMNELRTENPDQFPGPENFIFTDSRSSAPESYHLAFERSEKMTKLRSCSPSVNGNINELRTRNLDESLEPEQFVLINSKSAVSEESHQGPKKSERRLKSRTYMPILNRDLVELQAKKKSSSRFHHHLDVPVPEPVYYPFKCEWQGCPAELMNMEILRKHVYMLHSAKLESGGRRCLWKKCGQAWEAAVTAKDEDIKSPHGHYPNDNETTYLRQTFYTRKQWKQHIEECHLIPFSWHMGDGPRGSQLAKQSTIWHQPYLYNANGFQITPSVAAQPIEEGRACKLNARRFQWQSGKGIFGEEILVPIIDCADNALK</sequence>
<feature type="region of interest" description="Disordered" evidence="1">
    <location>
        <begin position="109"/>
        <end position="158"/>
    </location>
</feature>
<gene>
    <name evidence="3" type="ORF">BGTH12_LOCUS3831</name>
</gene>
<feature type="region of interest" description="Disordered" evidence="1">
    <location>
        <begin position="200"/>
        <end position="223"/>
    </location>
</feature>
<name>A0A9W4D194_BLUGR</name>
<comment type="caution">
    <text evidence="3">The sequence shown here is derived from an EMBL/GenBank/DDBJ whole genome shotgun (WGS) entry which is preliminary data.</text>
</comment>
<proteinExistence type="predicted"/>
<feature type="compositionally biased region" description="Polar residues" evidence="1">
    <location>
        <begin position="347"/>
        <end position="358"/>
    </location>
</feature>
<evidence type="ECO:0000313" key="3">
    <source>
        <dbReference type="EMBL" id="CAD6502473.1"/>
    </source>
</evidence>
<evidence type="ECO:0000259" key="2">
    <source>
        <dbReference type="PROSITE" id="PS00028"/>
    </source>
</evidence>
<feature type="compositionally biased region" description="Polar residues" evidence="1">
    <location>
        <begin position="200"/>
        <end position="210"/>
    </location>
</feature>
<dbReference type="PROSITE" id="PS00028">
    <property type="entry name" value="ZINC_FINGER_C2H2_1"/>
    <property type="match status" value="1"/>
</dbReference>
<feature type="domain" description="C2H2-type" evidence="2">
    <location>
        <begin position="495"/>
        <end position="518"/>
    </location>
</feature>
<protein>
    <submittedName>
        <fullName evidence="3">BgTH12-05065</fullName>
    </submittedName>
</protein>
<accession>A0A9W4D194</accession>
<feature type="region of interest" description="Disordered" evidence="1">
    <location>
        <begin position="230"/>
        <end position="249"/>
    </location>
</feature>
<dbReference type="EMBL" id="CAJHIT010000006">
    <property type="protein sequence ID" value="CAD6502473.1"/>
    <property type="molecule type" value="Genomic_DNA"/>
</dbReference>
<dbReference type="Proteomes" id="UP000683417">
    <property type="component" value="Unassembled WGS sequence"/>
</dbReference>
<evidence type="ECO:0000313" key="4">
    <source>
        <dbReference type="Proteomes" id="UP000683417"/>
    </source>
</evidence>
<reference evidence="3" key="1">
    <citation type="submission" date="2020-10" db="EMBL/GenBank/DDBJ databases">
        <authorList>
            <person name="Muller C M."/>
        </authorList>
    </citation>
    <scope>NUCLEOTIDE SEQUENCE</scope>
    <source>
        <strain evidence="3">THUN-12</strain>
    </source>
</reference>
<feature type="region of interest" description="Disordered" evidence="1">
    <location>
        <begin position="347"/>
        <end position="369"/>
    </location>
</feature>
<organism evidence="3 4">
    <name type="scientific">Blumeria graminis f. sp. triticale</name>
    <dbReference type="NCBI Taxonomy" id="1689686"/>
    <lineage>
        <taxon>Eukaryota</taxon>
        <taxon>Fungi</taxon>
        <taxon>Dikarya</taxon>
        <taxon>Ascomycota</taxon>
        <taxon>Pezizomycotina</taxon>
        <taxon>Leotiomycetes</taxon>
        <taxon>Erysiphales</taxon>
        <taxon>Erysiphaceae</taxon>
        <taxon>Blumeria</taxon>
    </lineage>
</organism>